<accession>A0A5J4KJG1</accession>
<gene>
    <name evidence="2" type="ORF">KDW_20970</name>
</gene>
<dbReference type="AlphaFoldDB" id="A0A5J4KJG1"/>
<reference evidence="2 3" key="1">
    <citation type="submission" date="2019-10" db="EMBL/GenBank/DDBJ databases">
        <title>Dictyobacter vulcani sp. nov., within the class Ktedonobacteria, isolated from soil of volcanic Mt. Zao.</title>
        <authorList>
            <person name="Zheng Y."/>
            <person name="Wang C.M."/>
            <person name="Sakai Y."/>
            <person name="Abe K."/>
            <person name="Yokota A."/>
            <person name="Yabe S."/>
        </authorList>
    </citation>
    <scope>NUCLEOTIDE SEQUENCE [LARGE SCALE GENOMIC DNA]</scope>
    <source>
        <strain evidence="2 3">W12</strain>
    </source>
</reference>
<name>A0A5J4KJG1_9CHLR</name>
<feature type="region of interest" description="Disordered" evidence="1">
    <location>
        <begin position="1"/>
        <end position="41"/>
    </location>
</feature>
<evidence type="ECO:0000313" key="2">
    <source>
        <dbReference type="EMBL" id="GER87935.1"/>
    </source>
</evidence>
<feature type="compositionally biased region" description="Polar residues" evidence="1">
    <location>
        <begin position="1"/>
        <end position="14"/>
    </location>
</feature>
<organism evidence="2 3">
    <name type="scientific">Dictyobacter vulcani</name>
    <dbReference type="NCBI Taxonomy" id="2607529"/>
    <lineage>
        <taxon>Bacteria</taxon>
        <taxon>Bacillati</taxon>
        <taxon>Chloroflexota</taxon>
        <taxon>Ktedonobacteria</taxon>
        <taxon>Ktedonobacterales</taxon>
        <taxon>Dictyobacteraceae</taxon>
        <taxon>Dictyobacter</taxon>
    </lineage>
</organism>
<dbReference type="EMBL" id="BKZW01000001">
    <property type="protein sequence ID" value="GER87935.1"/>
    <property type="molecule type" value="Genomic_DNA"/>
</dbReference>
<sequence length="78" mass="8947">MPESIRQANQTQSMPWIDTKEATNYEQKRDSEQTHKGAPSISVDTQALLSPHINLLHTRTFQQRTSCSISKRHVSQQL</sequence>
<keyword evidence="3" id="KW-1185">Reference proteome</keyword>
<protein>
    <submittedName>
        <fullName evidence="2">Uncharacterized protein</fullName>
    </submittedName>
</protein>
<evidence type="ECO:0000256" key="1">
    <source>
        <dbReference type="SAM" id="MobiDB-lite"/>
    </source>
</evidence>
<evidence type="ECO:0000313" key="3">
    <source>
        <dbReference type="Proteomes" id="UP000326912"/>
    </source>
</evidence>
<comment type="caution">
    <text evidence="2">The sequence shown here is derived from an EMBL/GenBank/DDBJ whole genome shotgun (WGS) entry which is preliminary data.</text>
</comment>
<proteinExistence type="predicted"/>
<dbReference type="Proteomes" id="UP000326912">
    <property type="component" value="Unassembled WGS sequence"/>
</dbReference>
<feature type="compositionally biased region" description="Basic and acidic residues" evidence="1">
    <location>
        <begin position="18"/>
        <end position="35"/>
    </location>
</feature>